<keyword evidence="4" id="KW-0862">Zinc</keyword>
<dbReference type="Gene3D" id="2.30.40.10">
    <property type="entry name" value="Urease, subunit C, domain 1"/>
    <property type="match status" value="1"/>
</dbReference>
<reference evidence="8" key="2">
    <citation type="journal article" date="2019" name="IMA Fungus">
        <title>Genome sequencing and comparison of five Tilletia species to identify candidate genes for the detection of regulated species infecting wheat.</title>
        <authorList>
            <person name="Nguyen H.D.T."/>
            <person name="Sultana T."/>
            <person name="Kesanakurti P."/>
            <person name="Hambleton S."/>
        </authorList>
    </citation>
    <scope>NUCLEOTIDE SEQUENCE</scope>
    <source>
        <strain evidence="8">DAOMC 238032</strain>
    </source>
</reference>
<evidence type="ECO:0000259" key="6">
    <source>
        <dbReference type="Pfam" id="PF01979"/>
    </source>
</evidence>
<evidence type="ECO:0000313" key="9">
    <source>
        <dbReference type="Proteomes" id="UP000077671"/>
    </source>
</evidence>
<gene>
    <name evidence="8" type="ORF">A4X03_0g1337</name>
    <name evidence="7" type="ORF">JKIAZH3_G3140</name>
</gene>
<name>A0A177VB63_9BASI</name>
<evidence type="ECO:0000256" key="3">
    <source>
        <dbReference type="ARBA" id="ARBA00022801"/>
    </source>
</evidence>
<comment type="cofactor">
    <cofactor evidence="1">
        <name>Zn(2+)</name>
        <dbReference type="ChEBI" id="CHEBI:29105"/>
    </cofactor>
</comment>
<dbReference type="Gene3D" id="3.20.20.140">
    <property type="entry name" value="Metal-dependent hydrolases"/>
    <property type="match status" value="2"/>
</dbReference>
<dbReference type="UniPathway" id="UPA00603">
    <property type="reaction ID" value="UER00660"/>
</dbReference>
<evidence type="ECO:0000256" key="4">
    <source>
        <dbReference type="ARBA" id="ARBA00022833"/>
    </source>
</evidence>
<protein>
    <recommendedName>
        <fullName evidence="6">Amidohydrolase-related domain-containing protein</fullName>
    </recommendedName>
</protein>
<evidence type="ECO:0000313" key="8">
    <source>
        <dbReference type="EMBL" id="KAE8263908.1"/>
    </source>
</evidence>
<dbReference type="PANTHER" id="PTHR11271:SF6">
    <property type="entry name" value="GUANINE DEAMINASE"/>
    <property type="match status" value="1"/>
</dbReference>
<organism evidence="8 9">
    <name type="scientific">Tilletia caries</name>
    <name type="common">wheat bunt fungus</name>
    <dbReference type="NCBI Taxonomy" id="13290"/>
    <lineage>
        <taxon>Eukaryota</taxon>
        <taxon>Fungi</taxon>
        <taxon>Dikarya</taxon>
        <taxon>Basidiomycota</taxon>
        <taxon>Ustilaginomycotina</taxon>
        <taxon>Exobasidiomycetes</taxon>
        <taxon>Tilletiales</taxon>
        <taxon>Tilletiaceae</taxon>
        <taxon>Tilletia</taxon>
    </lineage>
</organism>
<dbReference type="AlphaFoldDB" id="A0A177VB63"/>
<dbReference type="Proteomes" id="UP000836402">
    <property type="component" value="Unassembled WGS sequence"/>
</dbReference>
<dbReference type="InterPro" id="IPR006680">
    <property type="entry name" value="Amidohydro-rel"/>
</dbReference>
<keyword evidence="3" id="KW-0378">Hydrolase</keyword>
<sequence length="593" mass="63561">MSSPAQGHALPRRVFVGAIVSPLSLHELQALPCVAVGVGSAGVIRFVEDIGGDEIGTNDPVQAIPESAVQRAREIVDGKGWVWDACSVTVLEQGSFLCPGLVDTHTHACQIPNIGLGQQYELLDWLKHVTFPREARFSDLHYAERTYKSVVQRLLNSGTTTACYYATLHLEATKVLADVCTQLGQRAFVGKCQMDRHSPSEYCEKSAAVSLEDTKEFIDYCTRLAASYAPGPGGLSPANPEDALSNSLRHQSVSDGMQESIDRLSKTLDGASSEQADVQDAPNGKAIPVSFDASTNGAPVVNGDATGDLDMALVQPILTPRFAISCSDALLAGIGAIVTKNPSLRIQTHLSENPSEIEFTRSLFPFASSYTHVYDHFSLLTDRTILAHAVHLTTEEIDLLKERKCGVSHCPTSNLNLRSGVSPVGELLTRGVKVGLGTDVSGGFGIGMLSAVREASVVAKVIDFSRVSRDGPDESQAQEDTTAAVAASPKHDLTKGPLPIATLFYLATMGGAELCALEHRIGSLEVGKDFDALLVRTMPADAPFKSGQNPNMWREEGDTLSDVFERWLFCGDDREIASVFVRGRQVGGSLPLV</sequence>
<dbReference type="PANTHER" id="PTHR11271">
    <property type="entry name" value="GUANINE DEAMINASE"/>
    <property type="match status" value="1"/>
</dbReference>
<dbReference type="Pfam" id="PF01979">
    <property type="entry name" value="Amidohydro_1"/>
    <property type="match status" value="2"/>
</dbReference>
<reference evidence="8" key="1">
    <citation type="submission" date="2016-04" db="EMBL/GenBank/DDBJ databases">
        <authorList>
            <person name="Nguyen H.D."/>
            <person name="Kesanakurti P."/>
            <person name="Cullis J."/>
            <person name="Levesque C.A."/>
            <person name="Hambleton S."/>
        </authorList>
    </citation>
    <scope>NUCLEOTIDE SEQUENCE</scope>
    <source>
        <strain evidence="8">DAOMC 238032</strain>
    </source>
</reference>
<dbReference type="InterPro" id="IPR051607">
    <property type="entry name" value="Metallo-dep_hydrolases"/>
</dbReference>
<evidence type="ECO:0000313" key="7">
    <source>
        <dbReference type="EMBL" id="CAD6955085.1"/>
    </source>
</evidence>
<dbReference type="EMBL" id="CAJHJG010006151">
    <property type="protein sequence ID" value="CAD6955085.1"/>
    <property type="molecule type" value="Genomic_DNA"/>
</dbReference>
<evidence type="ECO:0000313" key="10">
    <source>
        <dbReference type="Proteomes" id="UP000836402"/>
    </source>
</evidence>
<reference evidence="7" key="3">
    <citation type="submission" date="2020-10" db="EMBL/GenBank/DDBJ databases">
        <authorList>
            <person name="Sedaghatjoo S."/>
        </authorList>
    </citation>
    <scope>NUCLEOTIDE SEQUENCE</scope>
    <source>
        <strain evidence="7">AZH3</strain>
    </source>
</reference>
<evidence type="ECO:0000256" key="1">
    <source>
        <dbReference type="ARBA" id="ARBA00001947"/>
    </source>
</evidence>
<accession>A0A177VB63</accession>
<feature type="domain" description="Amidohydrolase-related" evidence="6">
    <location>
        <begin position="313"/>
        <end position="586"/>
    </location>
</feature>
<proteinExistence type="predicted"/>
<feature type="domain" description="Amidohydrolase-related" evidence="6">
    <location>
        <begin position="96"/>
        <end position="223"/>
    </location>
</feature>
<dbReference type="InterPro" id="IPR032466">
    <property type="entry name" value="Metal_Hydrolase"/>
</dbReference>
<dbReference type="GO" id="GO:0008892">
    <property type="term" value="F:guanine deaminase activity"/>
    <property type="evidence" value="ECO:0007669"/>
    <property type="project" value="TreeGrafter"/>
</dbReference>
<dbReference type="EMBL" id="LWDD02000105">
    <property type="protein sequence ID" value="KAE8263908.1"/>
    <property type="molecule type" value="Genomic_DNA"/>
</dbReference>
<dbReference type="GO" id="GO:0008270">
    <property type="term" value="F:zinc ion binding"/>
    <property type="evidence" value="ECO:0007669"/>
    <property type="project" value="TreeGrafter"/>
</dbReference>
<dbReference type="GO" id="GO:0006147">
    <property type="term" value="P:guanine catabolic process"/>
    <property type="evidence" value="ECO:0007669"/>
    <property type="project" value="UniProtKB-UniPathway"/>
</dbReference>
<dbReference type="Proteomes" id="UP000077671">
    <property type="component" value="Unassembled WGS sequence"/>
</dbReference>
<keyword evidence="2" id="KW-0479">Metal-binding</keyword>
<evidence type="ECO:0000256" key="2">
    <source>
        <dbReference type="ARBA" id="ARBA00022723"/>
    </source>
</evidence>
<dbReference type="SUPFAM" id="SSF51556">
    <property type="entry name" value="Metallo-dependent hydrolases"/>
    <property type="match status" value="1"/>
</dbReference>
<keyword evidence="10" id="KW-1185">Reference proteome</keyword>
<dbReference type="InterPro" id="IPR011059">
    <property type="entry name" value="Metal-dep_hydrolase_composite"/>
</dbReference>
<evidence type="ECO:0000256" key="5">
    <source>
        <dbReference type="SAM" id="MobiDB-lite"/>
    </source>
</evidence>
<feature type="region of interest" description="Disordered" evidence="5">
    <location>
        <begin position="469"/>
        <end position="488"/>
    </location>
</feature>
<dbReference type="GO" id="GO:0005829">
    <property type="term" value="C:cytosol"/>
    <property type="evidence" value="ECO:0007669"/>
    <property type="project" value="TreeGrafter"/>
</dbReference>
<comment type="caution">
    <text evidence="8">The sequence shown here is derived from an EMBL/GenBank/DDBJ whole genome shotgun (WGS) entry which is preliminary data.</text>
</comment>